<evidence type="ECO:0000313" key="2">
    <source>
        <dbReference type="EMBL" id="OYX56581.1"/>
    </source>
</evidence>
<dbReference type="EMBL" id="NCEQ01000007">
    <property type="protein sequence ID" value="OYX56581.1"/>
    <property type="molecule type" value="Genomic_DNA"/>
</dbReference>
<dbReference type="InterPro" id="IPR004360">
    <property type="entry name" value="Glyas_Fos-R_dOase_dom"/>
</dbReference>
<dbReference type="InterPro" id="IPR037523">
    <property type="entry name" value="VOC_core"/>
</dbReference>
<organism evidence="2 3">
    <name type="scientific">Brevundimonas subvibrioides</name>
    <dbReference type="NCBI Taxonomy" id="74313"/>
    <lineage>
        <taxon>Bacteria</taxon>
        <taxon>Pseudomonadati</taxon>
        <taxon>Pseudomonadota</taxon>
        <taxon>Alphaproteobacteria</taxon>
        <taxon>Caulobacterales</taxon>
        <taxon>Caulobacteraceae</taxon>
        <taxon>Brevundimonas</taxon>
    </lineage>
</organism>
<dbReference type="PROSITE" id="PS51819">
    <property type="entry name" value="VOC"/>
    <property type="match status" value="1"/>
</dbReference>
<dbReference type="Proteomes" id="UP000216147">
    <property type="component" value="Unassembled WGS sequence"/>
</dbReference>
<dbReference type="Pfam" id="PF00903">
    <property type="entry name" value="Glyoxalase"/>
    <property type="match status" value="1"/>
</dbReference>
<dbReference type="Gene3D" id="3.10.180.10">
    <property type="entry name" value="2,3-Dihydroxybiphenyl 1,2-Dioxygenase, domain 1"/>
    <property type="match status" value="1"/>
</dbReference>
<reference evidence="2 3" key="1">
    <citation type="submission" date="2017-03" db="EMBL/GenBank/DDBJ databases">
        <title>Lifting the veil on microbial sulfur biogeochemistry in mining wastewaters.</title>
        <authorList>
            <person name="Kantor R.S."/>
            <person name="Colenbrander Nelson T."/>
            <person name="Marshall S."/>
            <person name="Bennett D."/>
            <person name="Apte S."/>
            <person name="Camacho D."/>
            <person name="Thomas B.C."/>
            <person name="Warren L.A."/>
            <person name="Banfield J.F."/>
        </authorList>
    </citation>
    <scope>NUCLEOTIDE SEQUENCE [LARGE SCALE GENOMIC DNA]</scope>
    <source>
        <strain evidence="2">32-68-21</strain>
    </source>
</reference>
<feature type="domain" description="VOC" evidence="1">
    <location>
        <begin position="6"/>
        <end position="126"/>
    </location>
</feature>
<dbReference type="SUPFAM" id="SSF54593">
    <property type="entry name" value="Glyoxalase/Bleomycin resistance protein/Dihydroxybiphenyl dioxygenase"/>
    <property type="match status" value="1"/>
</dbReference>
<comment type="caution">
    <text evidence="2">The sequence shown here is derived from an EMBL/GenBank/DDBJ whole genome shotgun (WGS) entry which is preliminary data.</text>
</comment>
<proteinExistence type="predicted"/>
<dbReference type="InterPro" id="IPR029068">
    <property type="entry name" value="Glyas_Bleomycin-R_OHBP_Dase"/>
</dbReference>
<dbReference type="AlphaFoldDB" id="A0A258HHX9"/>
<protein>
    <recommendedName>
        <fullName evidence="1">VOC domain-containing protein</fullName>
    </recommendedName>
</protein>
<evidence type="ECO:0000313" key="3">
    <source>
        <dbReference type="Proteomes" id="UP000216147"/>
    </source>
</evidence>
<name>A0A258HHX9_9CAUL</name>
<sequence length="126" mass="13145">MSLPSSATAITFVLTRDRAVSDAFYRNVLGLPFLTDDGFAAVFDLNGATLRITHVPDHAAAPHPVLGWQVADIAASVADLTARGVVMIIYPGMGQDETGVWTAPGGSAKVAFFADPDGNVLSLTQS</sequence>
<evidence type="ECO:0000259" key="1">
    <source>
        <dbReference type="PROSITE" id="PS51819"/>
    </source>
</evidence>
<accession>A0A258HHX9</accession>
<gene>
    <name evidence="2" type="ORF">B7Y86_07275</name>
</gene>